<organism evidence="1 2">
    <name type="scientific">Rhodofomes roseus</name>
    <dbReference type="NCBI Taxonomy" id="34475"/>
    <lineage>
        <taxon>Eukaryota</taxon>
        <taxon>Fungi</taxon>
        <taxon>Dikarya</taxon>
        <taxon>Basidiomycota</taxon>
        <taxon>Agaricomycotina</taxon>
        <taxon>Agaricomycetes</taxon>
        <taxon>Polyporales</taxon>
        <taxon>Rhodofomes</taxon>
    </lineage>
</organism>
<gene>
    <name evidence="1" type="ORF">C8Q71DRAFT_859244</name>
</gene>
<dbReference type="GeneID" id="72008337"/>
<accession>A0ABQ8KBU0</accession>
<reference evidence="1 2" key="1">
    <citation type="journal article" date="2021" name="Environ. Microbiol.">
        <title>Gene family expansions and transcriptome signatures uncover fungal adaptations to wood decay.</title>
        <authorList>
            <person name="Hage H."/>
            <person name="Miyauchi S."/>
            <person name="Viragh M."/>
            <person name="Drula E."/>
            <person name="Min B."/>
            <person name="Chaduli D."/>
            <person name="Navarro D."/>
            <person name="Favel A."/>
            <person name="Norest M."/>
            <person name="Lesage-Meessen L."/>
            <person name="Balint B."/>
            <person name="Merenyi Z."/>
            <person name="de Eugenio L."/>
            <person name="Morin E."/>
            <person name="Martinez A.T."/>
            <person name="Baldrian P."/>
            <person name="Stursova M."/>
            <person name="Martinez M.J."/>
            <person name="Novotny C."/>
            <person name="Magnuson J.K."/>
            <person name="Spatafora J.W."/>
            <person name="Maurice S."/>
            <person name="Pangilinan J."/>
            <person name="Andreopoulos W."/>
            <person name="LaButti K."/>
            <person name="Hundley H."/>
            <person name="Na H."/>
            <person name="Kuo A."/>
            <person name="Barry K."/>
            <person name="Lipzen A."/>
            <person name="Henrissat B."/>
            <person name="Riley R."/>
            <person name="Ahrendt S."/>
            <person name="Nagy L.G."/>
            <person name="Grigoriev I.V."/>
            <person name="Martin F."/>
            <person name="Rosso M.N."/>
        </authorList>
    </citation>
    <scope>NUCLEOTIDE SEQUENCE [LARGE SCALE GENOMIC DNA]</scope>
    <source>
        <strain evidence="1 2">CIRM-BRFM 1785</strain>
    </source>
</reference>
<sequence length="201" mass="21663">MSSTSIHGDFYTSGDYYVASVTEFGQPAVYIRDELARIGSTGYASDHAFNTDLFDLVNSLNDGHTSSYTYCVWETFHNLLPAPAISLEVNGTQEVYIVAGVVDFISLCGTEYTGYYASIGFNSARPAGACVVSIEGTPCTRTYRINGGNYSQRFGDLAGPVFPDLDNLTMELILANGTEPETVVIPNLPGYLGQPFTDAAL</sequence>
<evidence type="ECO:0000313" key="2">
    <source>
        <dbReference type="Proteomes" id="UP000814176"/>
    </source>
</evidence>
<evidence type="ECO:0000313" key="1">
    <source>
        <dbReference type="EMBL" id="KAH9834898.1"/>
    </source>
</evidence>
<dbReference type="Proteomes" id="UP000814176">
    <property type="component" value="Unassembled WGS sequence"/>
</dbReference>
<dbReference type="EMBL" id="JADCUA010000014">
    <property type="protein sequence ID" value="KAH9834898.1"/>
    <property type="molecule type" value="Genomic_DNA"/>
</dbReference>
<dbReference type="RefSeq" id="XP_047777384.1">
    <property type="nucleotide sequence ID" value="XM_047927605.1"/>
</dbReference>
<comment type="caution">
    <text evidence="1">The sequence shown here is derived from an EMBL/GenBank/DDBJ whole genome shotgun (WGS) entry which is preliminary data.</text>
</comment>
<name>A0ABQ8KBU0_9APHY</name>
<keyword evidence="2" id="KW-1185">Reference proteome</keyword>
<proteinExistence type="predicted"/>
<protein>
    <submittedName>
        <fullName evidence="1">Uncharacterized protein</fullName>
    </submittedName>
</protein>